<sequence>MGLERKQGSVKEKKKGAGKKEAPGPAAAKIEHTVNSLRQSANFAANDLSVCLSALLRGGVAAMLRDVRPEPLRAVASMLGEGCKSVGQVLDIFVGEQKAAFTAELKYDGQRAQIHHSGGEFRIFSRHADEVTAKWEADVVPFLRRKVAEQSVGAFILDVEIVAVDAGGAILPFQTLSTRKREGEAGVQVCVKVFDCLYLGNKDLLAQTLAERRLALRGLVEKLGETGEGEGEGGGHPPGLESALSAFLNTAISSKAEGLLCKSLRSTYEAGKRGGVLGGWRKLKKDYVDELGDSIDAVCIGAWRGNGRKKDWFSPFLMAVWNEETETFQTLCRVMSGFTDPLYKELHETYSARLLECGDESVDSNETNRFHWPPSEVWEIRGADLTRSPVHTAGIGVYHEGEEDVGGGEEQERGIGLRFPRFIRKRPDKTIHEATSAAQIVNMFHAQFQTE</sequence>
<reference evidence="7 8" key="1">
    <citation type="journal article" date="2023" name="Commun. Biol.">
        <title>Genome analysis of Parmales, the sister group of diatoms, reveals the evolutionary specialization of diatoms from phago-mixotrophs to photoautotrophs.</title>
        <authorList>
            <person name="Ban H."/>
            <person name="Sato S."/>
            <person name="Yoshikawa S."/>
            <person name="Yamada K."/>
            <person name="Nakamura Y."/>
            <person name="Ichinomiya M."/>
            <person name="Sato N."/>
            <person name="Blanc-Mathieu R."/>
            <person name="Endo H."/>
            <person name="Kuwata A."/>
            <person name="Ogata H."/>
        </authorList>
    </citation>
    <scope>NUCLEOTIDE SEQUENCE [LARGE SCALE GENOMIC DNA]</scope>
</reference>
<organism evidence="7 8">
    <name type="scientific">Tetraparma gracilis</name>
    <dbReference type="NCBI Taxonomy" id="2962635"/>
    <lineage>
        <taxon>Eukaryota</taxon>
        <taxon>Sar</taxon>
        <taxon>Stramenopiles</taxon>
        <taxon>Ochrophyta</taxon>
        <taxon>Bolidophyceae</taxon>
        <taxon>Parmales</taxon>
        <taxon>Triparmaceae</taxon>
        <taxon>Tetraparma</taxon>
    </lineage>
</organism>
<comment type="catalytic activity">
    <reaction evidence="3">
        <text>ATP + (deoxyribonucleotide)n-3'-hydroxyl + 5'-phospho-(deoxyribonucleotide)m = (deoxyribonucleotide)n+m + AMP + diphosphate.</text>
        <dbReference type="EC" id="6.5.1.1"/>
    </reaction>
</comment>
<dbReference type="Gene3D" id="3.30.470.30">
    <property type="entry name" value="DNA ligase/mRNA capping enzyme"/>
    <property type="match status" value="1"/>
</dbReference>
<gene>
    <name evidence="7" type="ORF">TeGR_g10459</name>
</gene>
<dbReference type="Gene3D" id="3.30.1490.70">
    <property type="match status" value="1"/>
</dbReference>
<evidence type="ECO:0000256" key="4">
    <source>
        <dbReference type="RuleBase" id="RU004196"/>
    </source>
</evidence>
<evidence type="ECO:0000256" key="1">
    <source>
        <dbReference type="ARBA" id="ARBA00007572"/>
    </source>
</evidence>
<comment type="similarity">
    <text evidence="1 4">Belongs to the ATP-dependent DNA ligase family.</text>
</comment>
<dbReference type="Pfam" id="PF01068">
    <property type="entry name" value="DNA_ligase_A_M"/>
    <property type="match status" value="1"/>
</dbReference>
<keyword evidence="2 3" id="KW-0436">Ligase</keyword>
<dbReference type="Pfam" id="PF04679">
    <property type="entry name" value="DNA_ligase_A_C"/>
    <property type="match status" value="1"/>
</dbReference>
<dbReference type="InterPro" id="IPR050191">
    <property type="entry name" value="ATP-dep_DNA_ligase"/>
</dbReference>
<keyword evidence="3" id="KW-0233">DNA recombination</keyword>
<evidence type="ECO:0000256" key="5">
    <source>
        <dbReference type="SAM" id="MobiDB-lite"/>
    </source>
</evidence>
<evidence type="ECO:0000256" key="3">
    <source>
        <dbReference type="RuleBase" id="RU000617"/>
    </source>
</evidence>
<evidence type="ECO:0000259" key="6">
    <source>
        <dbReference type="PROSITE" id="PS50160"/>
    </source>
</evidence>
<feature type="compositionally biased region" description="Basic and acidic residues" evidence="5">
    <location>
        <begin position="1"/>
        <end position="11"/>
    </location>
</feature>
<dbReference type="InterPro" id="IPR012340">
    <property type="entry name" value="NA-bd_OB-fold"/>
</dbReference>
<feature type="domain" description="ATP-dependent DNA ligase family profile" evidence="6">
    <location>
        <begin position="182"/>
        <end position="322"/>
    </location>
</feature>
<dbReference type="EC" id="6.5.1.1" evidence="3"/>
<dbReference type="CDD" id="cd07969">
    <property type="entry name" value="OBF_DNA_ligase_I"/>
    <property type="match status" value="1"/>
</dbReference>
<dbReference type="Gene3D" id="2.40.50.140">
    <property type="entry name" value="Nucleic acid-binding proteins"/>
    <property type="match status" value="1"/>
</dbReference>
<accession>A0ABQ6MJW1</accession>
<name>A0ABQ6MJW1_9STRA</name>
<keyword evidence="3" id="KW-0547">Nucleotide-binding</keyword>
<dbReference type="InterPro" id="IPR012309">
    <property type="entry name" value="DNA_ligase_ATP-dep_C"/>
</dbReference>
<evidence type="ECO:0000313" key="8">
    <source>
        <dbReference type="Proteomes" id="UP001165060"/>
    </source>
</evidence>
<keyword evidence="3" id="KW-0067">ATP-binding</keyword>
<keyword evidence="3" id="KW-0234">DNA repair</keyword>
<evidence type="ECO:0000313" key="7">
    <source>
        <dbReference type="EMBL" id="GMI27275.1"/>
    </source>
</evidence>
<dbReference type="InterPro" id="IPR012310">
    <property type="entry name" value="DNA_ligase_ATP-dep_cent"/>
</dbReference>
<dbReference type="SUPFAM" id="SSF56091">
    <property type="entry name" value="DNA ligase/mRNA capping enzyme, catalytic domain"/>
    <property type="match status" value="1"/>
</dbReference>
<dbReference type="InterPro" id="IPR016059">
    <property type="entry name" value="DNA_ligase_ATP-dep_CS"/>
</dbReference>
<dbReference type="EMBL" id="BRYB01002896">
    <property type="protein sequence ID" value="GMI27275.1"/>
    <property type="molecule type" value="Genomic_DNA"/>
</dbReference>
<dbReference type="SUPFAM" id="SSF50249">
    <property type="entry name" value="Nucleic acid-binding proteins"/>
    <property type="match status" value="1"/>
</dbReference>
<dbReference type="PANTHER" id="PTHR45674">
    <property type="entry name" value="DNA LIGASE 1/3 FAMILY MEMBER"/>
    <property type="match status" value="1"/>
</dbReference>
<evidence type="ECO:0000256" key="2">
    <source>
        <dbReference type="ARBA" id="ARBA00022598"/>
    </source>
</evidence>
<keyword evidence="8" id="KW-1185">Reference proteome</keyword>
<protein>
    <recommendedName>
        <fullName evidence="3">DNA ligase</fullName>
        <ecNumber evidence="3">6.5.1.1</ecNumber>
    </recommendedName>
</protein>
<keyword evidence="3" id="KW-0227">DNA damage</keyword>
<feature type="region of interest" description="Disordered" evidence="5">
    <location>
        <begin position="1"/>
        <end position="27"/>
    </location>
</feature>
<dbReference type="PANTHER" id="PTHR45674:SF9">
    <property type="entry name" value="DNA LIGASE 3"/>
    <property type="match status" value="1"/>
</dbReference>
<dbReference type="PROSITE" id="PS00697">
    <property type="entry name" value="DNA_LIGASE_A1"/>
    <property type="match status" value="1"/>
</dbReference>
<dbReference type="Proteomes" id="UP001165060">
    <property type="component" value="Unassembled WGS sequence"/>
</dbReference>
<proteinExistence type="inferred from homology"/>
<dbReference type="InterPro" id="IPR000977">
    <property type="entry name" value="DNA_ligase_ATP-dep"/>
</dbReference>
<comment type="caution">
    <text evidence="7">The sequence shown here is derived from an EMBL/GenBank/DDBJ whole genome shotgun (WGS) entry which is preliminary data.</text>
</comment>
<dbReference type="PROSITE" id="PS50160">
    <property type="entry name" value="DNA_LIGASE_A3"/>
    <property type="match status" value="1"/>
</dbReference>
<dbReference type="NCBIfam" id="TIGR00574">
    <property type="entry name" value="dnl1"/>
    <property type="match status" value="1"/>
</dbReference>